<evidence type="ECO:0000259" key="4">
    <source>
        <dbReference type="Pfam" id="PF02769"/>
    </source>
</evidence>
<dbReference type="GO" id="GO:0009030">
    <property type="term" value="F:thiamine-phosphate kinase activity"/>
    <property type="evidence" value="ECO:0007669"/>
    <property type="project" value="UniProtKB-UniRule"/>
</dbReference>
<proteinExistence type="inferred from homology"/>
<feature type="domain" description="PurM-like C-terminal" evidence="4">
    <location>
        <begin position="307"/>
        <end position="397"/>
    </location>
</feature>
<feature type="compositionally biased region" description="Basic residues" evidence="2">
    <location>
        <begin position="1"/>
        <end position="15"/>
    </location>
</feature>
<dbReference type="HOGENOM" id="CLU_046964_1_1_11"/>
<feature type="region of interest" description="Disordered" evidence="2">
    <location>
        <begin position="114"/>
        <end position="150"/>
    </location>
</feature>
<comment type="catalytic activity">
    <reaction evidence="1">
        <text>thiamine phosphate + ATP = thiamine diphosphate + ADP</text>
        <dbReference type="Rhea" id="RHEA:15913"/>
        <dbReference type="ChEBI" id="CHEBI:30616"/>
        <dbReference type="ChEBI" id="CHEBI:37575"/>
        <dbReference type="ChEBI" id="CHEBI:58937"/>
        <dbReference type="ChEBI" id="CHEBI:456216"/>
        <dbReference type="EC" id="2.7.4.16"/>
    </reaction>
</comment>
<dbReference type="eggNOG" id="COG0611">
    <property type="taxonomic scope" value="Bacteria"/>
</dbReference>
<keyword evidence="1" id="KW-0784">Thiamine biosynthesis</keyword>
<keyword evidence="1" id="KW-0547">Nucleotide-binding</keyword>
<keyword evidence="1" id="KW-0479">Metal-binding</keyword>
<feature type="binding site" evidence="1">
    <location>
        <position position="366"/>
    </location>
    <ligand>
        <name>ATP</name>
        <dbReference type="ChEBI" id="CHEBI:30616"/>
    </ligand>
</feature>
<dbReference type="Gene3D" id="3.90.650.10">
    <property type="entry name" value="PurM-like C-terminal domain"/>
    <property type="match status" value="1"/>
</dbReference>
<dbReference type="Proteomes" id="UP000003111">
    <property type="component" value="Unassembled WGS sequence"/>
</dbReference>
<feature type="binding site" evidence="1">
    <location>
        <position position="186"/>
    </location>
    <ligand>
        <name>Mg(2+)</name>
        <dbReference type="ChEBI" id="CHEBI:18420"/>
        <label>4</label>
    </ligand>
</feature>
<feature type="binding site" evidence="1">
    <location>
        <position position="302"/>
    </location>
    <ligand>
        <name>ATP</name>
        <dbReference type="ChEBI" id="CHEBI:30616"/>
    </ligand>
</feature>
<dbReference type="GO" id="GO:0000287">
    <property type="term" value="F:magnesium ion binding"/>
    <property type="evidence" value="ECO:0007669"/>
    <property type="project" value="UniProtKB-UniRule"/>
</dbReference>
<feature type="binding site" evidence="1">
    <location>
        <position position="417"/>
    </location>
    <ligand>
        <name>substrate</name>
    </ligand>
</feature>
<feature type="binding site" evidence="1">
    <location>
        <position position="186"/>
    </location>
    <ligand>
        <name>Mg(2+)</name>
        <dbReference type="ChEBI" id="CHEBI:18420"/>
        <label>3</label>
    </ligand>
</feature>
<dbReference type="NCBIfam" id="TIGR01379">
    <property type="entry name" value="thiL"/>
    <property type="match status" value="1"/>
</dbReference>
<feature type="binding site" evidence="1">
    <location>
        <begin position="278"/>
        <end position="279"/>
    </location>
    <ligand>
        <name>ATP</name>
        <dbReference type="ChEBI" id="CHEBI:30616"/>
    </ligand>
</feature>
<feature type="binding site" evidence="1">
    <location>
        <position position="201"/>
    </location>
    <ligand>
        <name>Mg(2+)</name>
        <dbReference type="ChEBI" id="CHEBI:18420"/>
        <label>1</label>
    </ligand>
</feature>
<feature type="binding site" evidence="1">
    <location>
        <position position="364"/>
    </location>
    <ligand>
        <name>Mg(2+)</name>
        <dbReference type="ChEBI" id="CHEBI:18420"/>
        <label>3</label>
    </ligand>
</feature>
<feature type="domain" description="PurM-like N-terminal" evidence="3">
    <location>
        <begin position="184"/>
        <end position="294"/>
    </location>
</feature>
<dbReference type="InterPro" id="IPR016188">
    <property type="entry name" value="PurM-like_N"/>
</dbReference>
<comment type="caution">
    <text evidence="1">Lacks conserved residue(s) required for the propagation of feature annotation.</text>
</comment>
<keyword evidence="6" id="KW-1185">Reference proteome</keyword>
<evidence type="ECO:0000259" key="3">
    <source>
        <dbReference type="Pfam" id="PF00586"/>
    </source>
</evidence>
<dbReference type="InterPro" id="IPR006283">
    <property type="entry name" value="ThiL-like"/>
</dbReference>
<name>E2SAZ7_9ACTN</name>
<feature type="compositionally biased region" description="Basic and acidic residues" evidence="2">
    <location>
        <begin position="60"/>
        <end position="73"/>
    </location>
</feature>
<dbReference type="EMBL" id="ACLF03000004">
    <property type="protein sequence ID" value="EFQ83543.1"/>
    <property type="molecule type" value="Genomic_DNA"/>
</dbReference>
<feature type="binding site" evidence="1">
    <location>
        <position position="279"/>
    </location>
    <ligand>
        <name>Mg(2+)</name>
        <dbReference type="ChEBI" id="CHEBI:18420"/>
        <label>1</label>
    </ligand>
</feature>
<keyword evidence="1 5" id="KW-0808">Transferase</keyword>
<feature type="compositionally biased region" description="Basic and acidic residues" evidence="2">
    <location>
        <begin position="80"/>
        <end position="93"/>
    </location>
</feature>
<keyword evidence="1" id="KW-0460">Magnesium</keyword>
<dbReference type="SUPFAM" id="SSF55326">
    <property type="entry name" value="PurM N-terminal domain-like"/>
    <property type="match status" value="1"/>
</dbReference>
<feature type="binding site" evidence="1">
    <location>
        <position position="200"/>
    </location>
    <ligand>
        <name>Mg(2+)</name>
        <dbReference type="ChEBI" id="CHEBI:18420"/>
        <label>4</label>
    </ligand>
</feature>
<keyword evidence="1 5" id="KW-0418">Kinase</keyword>
<feature type="binding site" evidence="1">
    <location>
        <position position="209"/>
    </location>
    <ligand>
        <name>substrate</name>
    </ligand>
</feature>
<reference evidence="5" key="1">
    <citation type="submission" date="2010-08" db="EMBL/GenBank/DDBJ databases">
        <authorList>
            <person name="Muzny D."/>
            <person name="Qin X."/>
            <person name="Buhay C."/>
            <person name="Dugan-Rocha S."/>
            <person name="Ding Y."/>
            <person name="Chen G."/>
            <person name="Hawes A."/>
            <person name="Holder M."/>
            <person name="Jhangiani S."/>
            <person name="Johnson A."/>
            <person name="Khan Z."/>
            <person name="Li Z."/>
            <person name="Liu W."/>
            <person name="Liu X."/>
            <person name="Perez L."/>
            <person name="Shen H."/>
            <person name="Wang Q."/>
            <person name="Watt J."/>
            <person name="Xi L."/>
            <person name="Xin Y."/>
            <person name="Zhou J."/>
            <person name="Deng J."/>
            <person name="Jiang H."/>
            <person name="Liu Y."/>
            <person name="Qu J."/>
            <person name="Song X.-Z."/>
            <person name="Zhang L."/>
            <person name="Villasana D."/>
            <person name="Johnson A."/>
            <person name="Liu J."/>
            <person name="Liyanage D."/>
            <person name="Lorensuhewa L."/>
            <person name="Robinson T."/>
            <person name="Song A."/>
            <person name="Song B.-B."/>
            <person name="Dinh H."/>
            <person name="Thornton R."/>
            <person name="Coyle M."/>
            <person name="Francisco L."/>
            <person name="Jackson L."/>
            <person name="Javaid M."/>
            <person name="Korchina V."/>
            <person name="Kovar C."/>
            <person name="Mata R."/>
            <person name="Mathew T."/>
            <person name="Ngo R."/>
            <person name="Nguyen L."/>
            <person name="Nguyen N."/>
            <person name="Okwuonu G."/>
            <person name="Ongeri F."/>
            <person name="Pham C."/>
            <person name="Simmons D."/>
            <person name="Wilczek-Boney K."/>
            <person name="Hale W."/>
            <person name="Jakkamsetti A."/>
            <person name="Pham P."/>
            <person name="Ruth R."/>
            <person name="San Lucas F."/>
            <person name="Warren J."/>
            <person name="Zhang J."/>
            <person name="Zhao Z."/>
            <person name="Zhou C."/>
            <person name="Zhu D."/>
            <person name="Lee S."/>
            <person name="Bess C."/>
            <person name="Blankenburg K."/>
            <person name="Forbes L."/>
            <person name="Fu Q."/>
            <person name="Gubbala S."/>
            <person name="Hirani K."/>
            <person name="Jayaseelan J.C."/>
            <person name="Lara F."/>
            <person name="Munidasa M."/>
            <person name="Palculict T."/>
            <person name="Patil S."/>
            <person name="Pu L.-L."/>
            <person name="Saada N."/>
            <person name="Tang L."/>
            <person name="Weissenberger G."/>
            <person name="Zhu Y."/>
            <person name="Hemphill L."/>
            <person name="Shang Y."/>
            <person name="Youmans B."/>
            <person name="Ayvaz T."/>
            <person name="Ross M."/>
            <person name="Santibanez J."/>
            <person name="Aqrawi P."/>
            <person name="Gross S."/>
            <person name="Joshi V."/>
            <person name="Fowler G."/>
            <person name="Nazareth L."/>
            <person name="Reid J."/>
            <person name="Worley K."/>
            <person name="Petrosino J."/>
            <person name="Highlander S."/>
            <person name="Gibbs R."/>
        </authorList>
    </citation>
    <scope>NUCLEOTIDE SEQUENCE [LARGE SCALE GENOMIC DNA]</scope>
    <source>
        <strain evidence="5">DSM 15272</strain>
    </source>
</reference>
<evidence type="ECO:0000256" key="2">
    <source>
        <dbReference type="SAM" id="MobiDB-lite"/>
    </source>
</evidence>
<comment type="caution">
    <text evidence="5">The sequence shown here is derived from an EMBL/GenBank/DDBJ whole genome shotgun (WGS) entry which is preliminary data.</text>
</comment>
<dbReference type="GO" id="GO:0005524">
    <property type="term" value="F:ATP binding"/>
    <property type="evidence" value="ECO:0007669"/>
    <property type="project" value="UniProtKB-UniRule"/>
</dbReference>
<feature type="binding site" evidence="1">
    <location>
        <position position="231"/>
    </location>
    <ligand>
        <name>Mg(2+)</name>
        <dbReference type="ChEBI" id="CHEBI:18420"/>
        <label>3</label>
    </ligand>
</feature>
<feature type="binding site" evidence="1">
    <location>
        <position position="202"/>
    </location>
    <ligand>
        <name>Mg(2+)</name>
        <dbReference type="ChEBI" id="CHEBI:18420"/>
        <label>1</label>
    </ligand>
</feature>
<dbReference type="GO" id="GO:0009228">
    <property type="term" value="P:thiamine biosynthetic process"/>
    <property type="evidence" value="ECO:0007669"/>
    <property type="project" value="UniProtKB-KW"/>
</dbReference>
<dbReference type="SUPFAM" id="SSF56042">
    <property type="entry name" value="PurM C-terminal domain-like"/>
    <property type="match status" value="1"/>
</dbReference>
<evidence type="ECO:0000256" key="1">
    <source>
        <dbReference type="HAMAP-Rule" id="MF_02128"/>
    </source>
</evidence>
<dbReference type="GO" id="GO:0009229">
    <property type="term" value="P:thiamine diphosphate biosynthetic process"/>
    <property type="evidence" value="ECO:0007669"/>
    <property type="project" value="UniProtKB-UniRule"/>
</dbReference>
<dbReference type="InterPro" id="IPR010918">
    <property type="entry name" value="PurM-like_C_dom"/>
</dbReference>
<dbReference type="InterPro" id="IPR036676">
    <property type="entry name" value="PurM-like_C_sf"/>
</dbReference>
<dbReference type="PANTHER" id="PTHR30270">
    <property type="entry name" value="THIAMINE-MONOPHOSPHATE KINASE"/>
    <property type="match status" value="1"/>
</dbReference>
<accession>E2SAZ7</accession>
<keyword evidence="1" id="KW-0067">ATP-binding</keyword>
<dbReference type="PANTHER" id="PTHR30270:SF0">
    <property type="entry name" value="THIAMINE-MONOPHOSPHATE KINASE"/>
    <property type="match status" value="1"/>
</dbReference>
<feature type="region of interest" description="Disordered" evidence="2">
    <location>
        <begin position="1"/>
        <end position="93"/>
    </location>
</feature>
<feature type="binding site" evidence="1">
    <location>
        <position position="367"/>
    </location>
    <ligand>
        <name>Mg(2+)</name>
        <dbReference type="ChEBI" id="CHEBI:18420"/>
        <label>5</label>
    </ligand>
</feature>
<comment type="similarity">
    <text evidence="1">Belongs to the thiamine-monophosphate kinase family.</text>
</comment>
<dbReference type="EC" id="2.7.4.16" evidence="1"/>
<feature type="binding site" evidence="1">
    <location>
        <position position="202"/>
    </location>
    <ligand>
        <name>Mg(2+)</name>
        <dbReference type="ChEBI" id="CHEBI:18420"/>
        <label>2</label>
    </ligand>
</feature>
<dbReference type="AlphaFoldDB" id="E2SAZ7"/>
<feature type="binding site" evidence="1">
    <location>
        <position position="231"/>
    </location>
    <ligand>
        <name>Mg(2+)</name>
        <dbReference type="ChEBI" id="CHEBI:18420"/>
        <label>4</label>
    </ligand>
</feature>
<dbReference type="Gene3D" id="3.30.1330.10">
    <property type="entry name" value="PurM-like, N-terminal domain"/>
    <property type="match status" value="1"/>
</dbReference>
<comment type="function">
    <text evidence="1">Catalyzes the ATP-dependent phosphorylation of thiamine-monophosphate (TMP) to form thiamine-pyrophosphate (TPP), the active form of vitamin B1.</text>
</comment>
<evidence type="ECO:0000313" key="5">
    <source>
        <dbReference type="EMBL" id="EFQ83543.1"/>
    </source>
</evidence>
<comment type="pathway">
    <text evidence="1">Cofactor biosynthesis; thiamine diphosphate biosynthesis; thiamine diphosphate from thiamine phosphate: step 1/1.</text>
</comment>
<dbReference type="CDD" id="cd02194">
    <property type="entry name" value="ThiL"/>
    <property type="match status" value="1"/>
</dbReference>
<dbReference type="NCBIfam" id="NF004351">
    <property type="entry name" value="PRK05731.1-4"/>
    <property type="match status" value="1"/>
</dbReference>
<dbReference type="STRING" id="585531.HMPREF0063_11206"/>
<protein>
    <recommendedName>
        <fullName evidence="1">Thiamine-monophosphate kinase</fullName>
        <shortName evidence="1">TMP kinase</shortName>
        <shortName evidence="1">Thiamine-phosphate kinase</shortName>
        <ecNumber evidence="1">2.7.4.16</ecNumber>
    </recommendedName>
</protein>
<comment type="miscellaneous">
    <text evidence="1">Reaction mechanism of ThiL seems to utilize a direct, inline transfer of the gamma-phosphate of ATP to TMP rather than a phosphorylated enzyme intermediate.</text>
</comment>
<feature type="binding site" evidence="1">
    <location>
        <position position="231"/>
    </location>
    <ligand>
        <name>Mg(2+)</name>
        <dbReference type="ChEBI" id="CHEBI:18420"/>
        <label>2</label>
    </ligand>
</feature>
<sequence length="465" mass="47588">MGGVRRAVRGPRRPARAPGARPRHGSALTWPGGSDPDDGAGQRPGDPGDLLDGADDEGPELVHRRALGPHDHVVGTGDVLGRRHPVDPGDRLGDLGRLADLGLDQDVGLHGHRGSFGAVRGPAHATGRARGPEGRVRQNGVMEPSAGRPDDVSVLTVGELGEFGLIDRVRRIIGSDPRVLIGPGDDAAQVATRDGHVLVTTDLLIENRHFRRDWSTAAEVGRKAAACNLSDINAMGGIATALTIGLGAPASLPVAWAEEFTRGFVSECDLVGAQVVGGDVTAAEVVVVAVTAIGDAPRPVRRAGALPGDVVAVAGTLGLAGAGFAALSRGFRSPRAAVDAHRVPHPPYAAGPQAAAAGATSLVDVSDGLLADLGHVARASGVRIELESSRLTVPEAVVTVGEALGRDPVSFVLTGGDDYALAATFSAETPLPDGWTQIGRVSDGEAAVLVDGSPYDGDPGHQHFR</sequence>
<organism evidence="5 6">
    <name type="scientific">Aeromicrobium marinum DSM 15272</name>
    <dbReference type="NCBI Taxonomy" id="585531"/>
    <lineage>
        <taxon>Bacteria</taxon>
        <taxon>Bacillati</taxon>
        <taxon>Actinomycetota</taxon>
        <taxon>Actinomycetes</taxon>
        <taxon>Propionibacteriales</taxon>
        <taxon>Nocardioidaceae</taxon>
        <taxon>Aeromicrobium</taxon>
    </lineage>
</organism>
<gene>
    <name evidence="1 5" type="primary">thiL</name>
    <name evidence="5" type="ORF">HMPREF0063_11206</name>
</gene>
<dbReference type="Pfam" id="PF00586">
    <property type="entry name" value="AIRS"/>
    <property type="match status" value="1"/>
</dbReference>
<dbReference type="UniPathway" id="UPA00060">
    <property type="reaction ID" value="UER00142"/>
</dbReference>
<evidence type="ECO:0000313" key="6">
    <source>
        <dbReference type="Proteomes" id="UP000003111"/>
    </source>
</evidence>
<dbReference type="HAMAP" id="MF_02128">
    <property type="entry name" value="TMP_kinase"/>
    <property type="match status" value="1"/>
</dbReference>
<dbReference type="Pfam" id="PF02769">
    <property type="entry name" value="AIRS_C"/>
    <property type="match status" value="1"/>
</dbReference>
<dbReference type="InterPro" id="IPR036921">
    <property type="entry name" value="PurM-like_N_sf"/>
</dbReference>